<dbReference type="EMBL" id="VRLR01000002">
    <property type="protein sequence ID" value="TXK82090.1"/>
    <property type="molecule type" value="Genomic_DNA"/>
</dbReference>
<proteinExistence type="predicted"/>
<name>A0A5C8M3U9_9GAMM</name>
<keyword evidence="1" id="KW-0175">Coiled coil</keyword>
<keyword evidence="3" id="KW-1185">Reference proteome</keyword>
<sequence>MLIDSLKQLTSSTASLNSAGKAVKTQAVETEQTKSASSRTGALQQQLDTLSRWSVSADVSRQLAKNQQAEQQIRQVYQQLEQLKKQLELPQSIGQKQQISQQLQQLENQLKQKNTALTPALQLSSQPTGQSQWQLNSKIDLLSPRKQPELVTIGLSDGKKIQLSFPAGQSADAALAMMQQEFAKHQIELKQQGPVLLFSTSAGHSHLLSQPWQMQGEGIRIAAGNPVQLRLQKPEGQLSVLAQQAQQMENQQAYQAELAQVQQKLQQMLRQVQAERQVLVAKLNALRMAGSQQSEQQVSAVSQELKVQMQQGAASSLSAIMAQGNVTRSLVEFALAD</sequence>
<evidence type="ECO:0000256" key="1">
    <source>
        <dbReference type="SAM" id="Coils"/>
    </source>
</evidence>
<organism evidence="2 3">
    <name type="scientific">Rheinheimera tangshanensis</name>
    <dbReference type="NCBI Taxonomy" id="400153"/>
    <lineage>
        <taxon>Bacteria</taxon>
        <taxon>Pseudomonadati</taxon>
        <taxon>Pseudomonadota</taxon>
        <taxon>Gammaproteobacteria</taxon>
        <taxon>Chromatiales</taxon>
        <taxon>Chromatiaceae</taxon>
        <taxon>Rheinheimera</taxon>
    </lineage>
</organism>
<comment type="caution">
    <text evidence="2">The sequence shown here is derived from an EMBL/GenBank/DDBJ whole genome shotgun (WGS) entry which is preliminary data.</text>
</comment>
<feature type="coiled-coil region" evidence="1">
    <location>
        <begin position="244"/>
        <end position="289"/>
    </location>
</feature>
<dbReference type="OrthoDB" id="5760042at2"/>
<dbReference type="Proteomes" id="UP000321814">
    <property type="component" value="Unassembled WGS sequence"/>
</dbReference>
<dbReference type="RefSeq" id="WP_147903338.1">
    <property type="nucleotide sequence ID" value="NZ_BAAAGC010000017.1"/>
</dbReference>
<protein>
    <submittedName>
        <fullName evidence="2">Uncharacterized protein</fullName>
    </submittedName>
</protein>
<gene>
    <name evidence="2" type="ORF">FU839_04170</name>
</gene>
<reference evidence="2 3" key="1">
    <citation type="submission" date="2019-08" db="EMBL/GenBank/DDBJ databases">
        <title>Draft genome analysis of Rheinheimera tangshanensis isolated from the roots of fresh rice plants (Oryza sativa).</title>
        <authorList>
            <person name="Yu Q."/>
            <person name="Qi Y."/>
            <person name="Zhang H."/>
            <person name="Pu J."/>
        </authorList>
    </citation>
    <scope>NUCLEOTIDE SEQUENCE [LARGE SCALE GENOMIC DNA]</scope>
    <source>
        <strain evidence="2 3">JA3-B52</strain>
    </source>
</reference>
<evidence type="ECO:0000313" key="2">
    <source>
        <dbReference type="EMBL" id="TXK82090.1"/>
    </source>
</evidence>
<dbReference type="AlphaFoldDB" id="A0A5C8M3U9"/>
<accession>A0A5C8M3U9</accession>
<evidence type="ECO:0000313" key="3">
    <source>
        <dbReference type="Proteomes" id="UP000321814"/>
    </source>
</evidence>
<feature type="coiled-coil region" evidence="1">
    <location>
        <begin position="59"/>
        <end position="116"/>
    </location>
</feature>